<dbReference type="AlphaFoldDB" id="A0A176VU06"/>
<comment type="caution">
    <text evidence="9">The sequence shown here is derived from an EMBL/GenBank/DDBJ whole genome shotgun (WGS) entry which is preliminary data.</text>
</comment>
<evidence type="ECO:0000256" key="1">
    <source>
        <dbReference type="ARBA" id="ARBA00004141"/>
    </source>
</evidence>
<accession>A0A176VU06</accession>
<dbReference type="Pfam" id="PF04145">
    <property type="entry name" value="Ctr"/>
    <property type="match status" value="1"/>
</dbReference>
<sequence>MELWDLCLRSDPYQTASPVGGRVPGRTTTTTRARIVRNSEETEFDSGIGTPRSSRREQQRRSEFGGRRSKRARLRGGEKGSDRGNEGNEGSMSHDHGGMDMGATPPTGSPTSSGSSAMDMVHMMQMTFYWGKNAEILFDGWKTDNVAEYVFSLLAIFLIAVFHEWLSTFRADMVQTVLASKEANGLKKPFLLHRLLLTSLFAVNAVTGYALMLMAMTFNGGIFIVIIAGLTAAHFCFQSYRDSPVELGHHV</sequence>
<evidence type="ECO:0000256" key="6">
    <source>
        <dbReference type="ARBA" id="ARBA00023136"/>
    </source>
</evidence>
<feature type="transmembrane region" description="Helical" evidence="7">
    <location>
        <begin position="149"/>
        <end position="169"/>
    </location>
</feature>
<feature type="compositionally biased region" description="Basic and acidic residues" evidence="8">
    <location>
        <begin position="54"/>
        <end position="66"/>
    </location>
</feature>
<feature type="compositionally biased region" description="Low complexity" evidence="8">
    <location>
        <begin position="102"/>
        <end position="116"/>
    </location>
</feature>
<keyword evidence="7" id="KW-0813">Transport</keyword>
<gene>
    <name evidence="9" type="ORF">AXG93_3340s1190</name>
</gene>
<reference evidence="9" key="1">
    <citation type="submission" date="2016-03" db="EMBL/GenBank/DDBJ databases">
        <title>Mechanisms controlling the formation of the plant cell surface in tip-growing cells are functionally conserved among land plants.</title>
        <authorList>
            <person name="Honkanen S."/>
            <person name="Jones V.A."/>
            <person name="Morieri G."/>
            <person name="Champion C."/>
            <person name="Hetherington A.J."/>
            <person name="Kelly S."/>
            <person name="Saint-Marcoux D."/>
            <person name="Proust H."/>
            <person name="Prescott H."/>
            <person name="Dolan L."/>
        </authorList>
    </citation>
    <scope>NUCLEOTIDE SEQUENCE [LARGE SCALE GENOMIC DNA]</scope>
    <source>
        <tissue evidence="9">Whole gametophyte</tissue>
    </source>
</reference>
<feature type="compositionally biased region" description="Basic and acidic residues" evidence="8">
    <location>
        <begin position="75"/>
        <end position="98"/>
    </location>
</feature>
<comment type="similarity">
    <text evidence="2 7">Belongs to the copper transporter (Ctr) (TC 1.A.56) family. SLC31A subfamily.</text>
</comment>
<comment type="subcellular location">
    <subcellularLocation>
        <location evidence="1 7">Membrane</location>
        <topology evidence="1 7">Multi-pass membrane protein</topology>
    </subcellularLocation>
</comment>
<dbReference type="GO" id="GO:0005886">
    <property type="term" value="C:plasma membrane"/>
    <property type="evidence" value="ECO:0007669"/>
    <property type="project" value="TreeGrafter"/>
</dbReference>
<dbReference type="PANTHER" id="PTHR12483:SF27">
    <property type="entry name" value="COPPER TRANSPORT PROTEIN CTR1"/>
    <property type="match status" value="1"/>
</dbReference>
<organism evidence="9 10">
    <name type="scientific">Marchantia polymorpha subsp. ruderalis</name>
    <dbReference type="NCBI Taxonomy" id="1480154"/>
    <lineage>
        <taxon>Eukaryota</taxon>
        <taxon>Viridiplantae</taxon>
        <taxon>Streptophyta</taxon>
        <taxon>Embryophyta</taxon>
        <taxon>Marchantiophyta</taxon>
        <taxon>Marchantiopsida</taxon>
        <taxon>Marchantiidae</taxon>
        <taxon>Marchantiales</taxon>
        <taxon>Marchantiaceae</taxon>
        <taxon>Marchantia</taxon>
    </lineage>
</organism>
<dbReference type="PANTHER" id="PTHR12483">
    <property type="entry name" value="SOLUTE CARRIER FAMILY 31 COPPER TRANSPORTERS"/>
    <property type="match status" value="1"/>
</dbReference>
<feature type="transmembrane region" description="Helical" evidence="7">
    <location>
        <begin position="190"/>
        <end position="212"/>
    </location>
</feature>
<evidence type="ECO:0000256" key="2">
    <source>
        <dbReference type="ARBA" id="ARBA00006921"/>
    </source>
</evidence>
<keyword evidence="6 7" id="KW-0472">Membrane</keyword>
<evidence type="ECO:0000256" key="3">
    <source>
        <dbReference type="ARBA" id="ARBA00022692"/>
    </source>
</evidence>
<feature type="region of interest" description="Disordered" evidence="8">
    <location>
        <begin position="36"/>
        <end position="116"/>
    </location>
</feature>
<evidence type="ECO:0000313" key="9">
    <source>
        <dbReference type="EMBL" id="OAE23792.1"/>
    </source>
</evidence>
<keyword evidence="7" id="KW-0186">Copper</keyword>
<evidence type="ECO:0000256" key="8">
    <source>
        <dbReference type="SAM" id="MobiDB-lite"/>
    </source>
</evidence>
<proteinExistence type="inferred from homology"/>
<keyword evidence="10" id="KW-1185">Reference proteome</keyword>
<evidence type="ECO:0000256" key="7">
    <source>
        <dbReference type="RuleBase" id="RU367022"/>
    </source>
</evidence>
<dbReference type="EMBL" id="LVLJ01002769">
    <property type="protein sequence ID" value="OAE23792.1"/>
    <property type="molecule type" value="Genomic_DNA"/>
</dbReference>
<evidence type="ECO:0000313" key="10">
    <source>
        <dbReference type="Proteomes" id="UP000077202"/>
    </source>
</evidence>
<evidence type="ECO:0000256" key="5">
    <source>
        <dbReference type="ARBA" id="ARBA00022989"/>
    </source>
</evidence>
<protein>
    <recommendedName>
        <fullName evidence="7">Copper transport protein</fullName>
    </recommendedName>
</protein>
<name>A0A176VU06_MARPO</name>
<keyword evidence="5 7" id="KW-1133">Transmembrane helix</keyword>
<dbReference type="GO" id="GO:0005375">
    <property type="term" value="F:copper ion transmembrane transporter activity"/>
    <property type="evidence" value="ECO:0007669"/>
    <property type="project" value="UniProtKB-UniRule"/>
</dbReference>
<keyword evidence="4 7" id="KW-0187">Copper transport</keyword>
<keyword evidence="7" id="KW-0406">Ion transport</keyword>
<feature type="transmembrane region" description="Helical" evidence="7">
    <location>
        <begin position="218"/>
        <end position="237"/>
    </location>
</feature>
<dbReference type="InterPro" id="IPR007274">
    <property type="entry name" value="Cop_transporter"/>
</dbReference>
<keyword evidence="3 7" id="KW-0812">Transmembrane</keyword>
<dbReference type="Proteomes" id="UP000077202">
    <property type="component" value="Unassembled WGS sequence"/>
</dbReference>
<evidence type="ECO:0000256" key="4">
    <source>
        <dbReference type="ARBA" id="ARBA00022796"/>
    </source>
</evidence>